<dbReference type="AlphaFoldDB" id="A0A645DV56"/>
<proteinExistence type="predicted"/>
<name>A0A645DV56_9ZZZZ</name>
<accession>A0A645DV56</accession>
<comment type="caution">
    <text evidence="1">The sequence shown here is derived from an EMBL/GenBank/DDBJ whole genome shotgun (WGS) entry which is preliminary data.</text>
</comment>
<dbReference type="EMBL" id="VSSQ01040100">
    <property type="protein sequence ID" value="MPM93267.1"/>
    <property type="molecule type" value="Genomic_DNA"/>
</dbReference>
<evidence type="ECO:0000313" key="1">
    <source>
        <dbReference type="EMBL" id="MPM93267.1"/>
    </source>
</evidence>
<gene>
    <name evidence="1" type="ORF">SDC9_140403</name>
</gene>
<organism evidence="1">
    <name type="scientific">bioreactor metagenome</name>
    <dbReference type="NCBI Taxonomy" id="1076179"/>
    <lineage>
        <taxon>unclassified sequences</taxon>
        <taxon>metagenomes</taxon>
        <taxon>ecological metagenomes</taxon>
    </lineage>
</organism>
<protein>
    <submittedName>
        <fullName evidence="1">Uncharacterized protein</fullName>
    </submittedName>
</protein>
<reference evidence="1" key="1">
    <citation type="submission" date="2019-08" db="EMBL/GenBank/DDBJ databases">
        <authorList>
            <person name="Kucharzyk K."/>
            <person name="Murdoch R.W."/>
            <person name="Higgins S."/>
            <person name="Loffler F."/>
        </authorList>
    </citation>
    <scope>NUCLEOTIDE SEQUENCE</scope>
</reference>
<sequence>MPKKSNNDPSDYKSNTLEYLYPDTKAGKKAKKKAEALSTMDSCCDIRDNENCDKNSCE</sequence>